<evidence type="ECO:0000256" key="6">
    <source>
        <dbReference type="ARBA" id="ARBA00023136"/>
    </source>
</evidence>
<feature type="domain" description="ABC transmembrane type-1" evidence="8">
    <location>
        <begin position="57"/>
        <end position="269"/>
    </location>
</feature>
<dbReference type="PANTHER" id="PTHR30193:SF37">
    <property type="entry name" value="INNER MEMBRANE ABC TRANSPORTER PERMEASE PROTEIN YCJO"/>
    <property type="match status" value="1"/>
</dbReference>
<evidence type="ECO:0000313" key="9">
    <source>
        <dbReference type="EMBL" id="MBN4059518.1"/>
    </source>
</evidence>
<dbReference type="InterPro" id="IPR000515">
    <property type="entry name" value="MetI-like"/>
</dbReference>
<feature type="transmembrane region" description="Helical" evidence="7">
    <location>
        <begin position="248"/>
        <end position="268"/>
    </location>
</feature>
<comment type="similarity">
    <text evidence="7">Belongs to the binding-protein-dependent transport system permease family.</text>
</comment>
<comment type="caution">
    <text evidence="9">The sequence shown here is derived from an EMBL/GenBank/DDBJ whole genome shotgun (WGS) entry which is preliminary data.</text>
</comment>
<evidence type="ECO:0000256" key="2">
    <source>
        <dbReference type="ARBA" id="ARBA00022448"/>
    </source>
</evidence>
<dbReference type="Proteomes" id="UP000724964">
    <property type="component" value="Unassembled WGS sequence"/>
</dbReference>
<comment type="subcellular location">
    <subcellularLocation>
        <location evidence="1 7">Cell membrane</location>
        <topology evidence="1 7">Multi-pass membrane protein</topology>
    </subcellularLocation>
</comment>
<dbReference type="PANTHER" id="PTHR30193">
    <property type="entry name" value="ABC TRANSPORTER PERMEASE PROTEIN"/>
    <property type="match status" value="1"/>
</dbReference>
<dbReference type="InterPro" id="IPR051393">
    <property type="entry name" value="ABC_transporter_permease"/>
</dbReference>
<accession>A0ABS3APU9</accession>
<feature type="transmembrane region" description="Helical" evidence="7">
    <location>
        <begin position="142"/>
        <end position="167"/>
    </location>
</feature>
<proteinExistence type="inferred from homology"/>
<feature type="transmembrane region" description="Helical" evidence="7">
    <location>
        <begin position="7"/>
        <end position="28"/>
    </location>
</feature>
<dbReference type="SUPFAM" id="SSF161098">
    <property type="entry name" value="MetI-like"/>
    <property type="match status" value="1"/>
</dbReference>
<gene>
    <name evidence="9" type="ORF">JYT35_00190</name>
</gene>
<dbReference type="Pfam" id="PF00528">
    <property type="entry name" value="BPD_transp_1"/>
    <property type="match status" value="1"/>
</dbReference>
<evidence type="ECO:0000259" key="8">
    <source>
        <dbReference type="PROSITE" id="PS50928"/>
    </source>
</evidence>
<keyword evidence="6 7" id="KW-0472">Membrane</keyword>
<dbReference type="Gene3D" id="1.10.3720.10">
    <property type="entry name" value="MetI-like"/>
    <property type="match status" value="1"/>
</dbReference>
<evidence type="ECO:0000256" key="1">
    <source>
        <dbReference type="ARBA" id="ARBA00004651"/>
    </source>
</evidence>
<evidence type="ECO:0000256" key="4">
    <source>
        <dbReference type="ARBA" id="ARBA00022692"/>
    </source>
</evidence>
<keyword evidence="10" id="KW-1185">Reference proteome</keyword>
<feature type="transmembrane region" description="Helical" evidence="7">
    <location>
        <begin position="94"/>
        <end position="114"/>
    </location>
</feature>
<evidence type="ECO:0000256" key="7">
    <source>
        <dbReference type="RuleBase" id="RU363032"/>
    </source>
</evidence>
<dbReference type="InterPro" id="IPR035906">
    <property type="entry name" value="MetI-like_sf"/>
</dbReference>
<keyword evidence="5 7" id="KW-1133">Transmembrane helix</keyword>
<organism evidence="9 10">
    <name type="scientific">Acidimicrobium ferrooxidans</name>
    <dbReference type="NCBI Taxonomy" id="53635"/>
    <lineage>
        <taxon>Bacteria</taxon>
        <taxon>Bacillati</taxon>
        <taxon>Actinomycetota</taxon>
        <taxon>Acidimicrobiia</taxon>
        <taxon>Acidimicrobiales</taxon>
        <taxon>Acidimicrobiaceae</taxon>
        <taxon>Acidimicrobium</taxon>
    </lineage>
</organism>
<dbReference type="CDD" id="cd06261">
    <property type="entry name" value="TM_PBP2"/>
    <property type="match status" value="1"/>
</dbReference>
<evidence type="ECO:0000256" key="5">
    <source>
        <dbReference type="ARBA" id="ARBA00022989"/>
    </source>
</evidence>
<dbReference type="EMBL" id="JAFIUH010000001">
    <property type="protein sequence ID" value="MBN4059518.1"/>
    <property type="molecule type" value="Genomic_DNA"/>
</dbReference>
<sequence length="281" mass="31623">MFFIAPSLTFLILFAIVPIMTAAVLSFYEWDLITDPEFIGLDNYRELTGDEEFHSSIWHTFLFIVGYVPTVMIAGLGLALILNRRHRLLGLSRVVFFMPVVSAWVAVALIWTWMLNPRFGAVNWALEAIGLNPPAWLFEEGWAMIAIIGVSVWKDAGFVMLLFLAGLQAIPDSYREAALVDGAGRVAAFRRITLPLLSPTVFLVSVILLINSFQVFEQVWIMTQGGPIGSTTVIVQQIVRNAFGFGRLGYAAAMSWVLFAMIFAVTLMQTWLQRRWVHYEP</sequence>
<evidence type="ECO:0000313" key="10">
    <source>
        <dbReference type="Proteomes" id="UP000724964"/>
    </source>
</evidence>
<evidence type="ECO:0000256" key="3">
    <source>
        <dbReference type="ARBA" id="ARBA00022475"/>
    </source>
</evidence>
<dbReference type="PROSITE" id="PS50928">
    <property type="entry name" value="ABC_TM1"/>
    <property type="match status" value="1"/>
</dbReference>
<feature type="transmembrane region" description="Helical" evidence="7">
    <location>
        <begin position="188"/>
        <end position="210"/>
    </location>
</feature>
<feature type="transmembrane region" description="Helical" evidence="7">
    <location>
        <begin position="57"/>
        <end position="82"/>
    </location>
</feature>
<keyword evidence="4 7" id="KW-0812">Transmembrane</keyword>
<name>A0ABS3APU9_9ACTN</name>
<protein>
    <submittedName>
        <fullName evidence="9">Sugar ABC transporter permease</fullName>
    </submittedName>
</protein>
<reference evidence="9" key="1">
    <citation type="submission" date="2021-02" db="EMBL/GenBank/DDBJ databases">
        <title>Activity-based single-cell genomes from oceanic crustal fluid captures similar information to metagenomic and metatranscriptomic surveys with orders of magnitude less sampling.</title>
        <authorList>
            <person name="D'Angelo T.S."/>
            <person name="Orcutt B.N."/>
        </authorList>
    </citation>
    <scope>NUCLEOTIDE SEQUENCE [LARGE SCALE GENOMIC DNA]</scope>
    <source>
        <strain evidence="9">AH-315-J10</strain>
    </source>
</reference>
<keyword evidence="2 7" id="KW-0813">Transport</keyword>
<keyword evidence="3" id="KW-1003">Cell membrane</keyword>